<evidence type="ECO:0000256" key="1">
    <source>
        <dbReference type="SAM" id="Phobius"/>
    </source>
</evidence>
<reference evidence="2 3" key="1">
    <citation type="submission" date="2018-08" db="EMBL/GenBank/DDBJ databases">
        <title>A genome reference for cultivated species of the human gut microbiota.</title>
        <authorList>
            <person name="Zou Y."/>
            <person name="Xue W."/>
            <person name="Luo G."/>
        </authorList>
    </citation>
    <scope>NUCLEOTIDE SEQUENCE [LARGE SCALE GENOMIC DNA]</scope>
    <source>
        <strain evidence="2 3">OM06-11</strain>
    </source>
</reference>
<keyword evidence="1" id="KW-1133">Transmembrane helix</keyword>
<sequence>MMKGYCVFWIPSIYHVAPVPLSENTFLEKEDISDEVGCQCHLSLKLDSQENIIVILSLRGIDVEFSLMHKGANDNGFILYSFDVSVADTELLIKALTNPIYHYVKGFYHEHKNHTDDCDSILDAYVCTKESDSQISSPDNKPLIFYLRQYEKRFRDFTEQLEFDASYLMSILDSPDYRDVLYKEKFESFDARCIDILGEVVYYRALLYSHNNVSYHKALGDNYTLQACAFNTENAINNIKVIKERVENVFQGRRANATLVHIKMANDMLVAGDKISKLSVRLGWLGAILGVLSLLLGIISIL</sequence>
<feature type="transmembrane region" description="Helical" evidence="1">
    <location>
        <begin position="282"/>
        <end position="301"/>
    </location>
</feature>
<dbReference type="RefSeq" id="WP_118067318.1">
    <property type="nucleotide sequence ID" value="NZ_QRSU01000027.1"/>
</dbReference>
<dbReference type="AlphaFoldDB" id="A0AA92T200"/>
<name>A0AA92T200_9BACT</name>
<organism evidence="2 3">
    <name type="scientific">Segatella copri</name>
    <dbReference type="NCBI Taxonomy" id="165179"/>
    <lineage>
        <taxon>Bacteria</taxon>
        <taxon>Pseudomonadati</taxon>
        <taxon>Bacteroidota</taxon>
        <taxon>Bacteroidia</taxon>
        <taxon>Bacteroidales</taxon>
        <taxon>Prevotellaceae</taxon>
        <taxon>Segatella</taxon>
    </lineage>
</organism>
<evidence type="ECO:0000313" key="3">
    <source>
        <dbReference type="Proteomes" id="UP000261245"/>
    </source>
</evidence>
<proteinExistence type="predicted"/>
<keyword evidence="1" id="KW-0472">Membrane</keyword>
<protein>
    <submittedName>
        <fullName evidence="2">Uncharacterized protein</fullName>
    </submittedName>
</protein>
<accession>A0AA92T200</accession>
<dbReference type="Proteomes" id="UP000261245">
    <property type="component" value="Unassembled WGS sequence"/>
</dbReference>
<keyword evidence="1" id="KW-0812">Transmembrane</keyword>
<comment type="caution">
    <text evidence="2">The sequence shown here is derived from an EMBL/GenBank/DDBJ whole genome shotgun (WGS) entry which is preliminary data.</text>
</comment>
<dbReference type="EMBL" id="QSUC01000043">
    <property type="protein sequence ID" value="RGN05356.1"/>
    <property type="molecule type" value="Genomic_DNA"/>
</dbReference>
<gene>
    <name evidence="2" type="ORF">DXB80_12255</name>
</gene>
<evidence type="ECO:0000313" key="2">
    <source>
        <dbReference type="EMBL" id="RGN05356.1"/>
    </source>
</evidence>